<evidence type="ECO:0000256" key="2">
    <source>
        <dbReference type="ARBA" id="ARBA00022553"/>
    </source>
</evidence>
<evidence type="ECO:0000313" key="6">
    <source>
        <dbReference type="EMBL" id="KAF9954392.1"/>
    </source>
</evidence>
<dbReference type="AlphaFoldDB" id="A0A9P6LZH4"/>
<dbReference type="InterPro" id="IPR000873">
    <property type="entry name" value="AMP-dep_synth/lig_dom"/>
</dbReference>
<dbReference type="Gene3D" id="3.30.559.10">
    <property type="entry name" value="Chloramphenicol acetyltransferase-like domain"/>
    <property type="match status" value="1"/>
</dbReference>
<evidence type="ECO:0008006" key="8">
    <source>
        <dbReference type="Google" id="ProtNLM"/>
    </source>
</evidence>
<dbReference type="NCBIfam" id="TIGR01733">
    <property type="entry name" value="AA-adenyl-dom"/>
    <property type="match status" value="1"/>
</dbReference>
<dbReference type="PROSITE" id="PS00455">
    <property type="entry name" value="AMP_BINDING"/>
    <property type="match status" value="1"/>
</dbReference>
<dbReference type="GO" id="GO:0005829">
    <property type="term" value="C:cytosol"/>
    <property type="evidence" value="ECO:0007669"/>
    <property type="project" value="TreeGrafter"/>
</dbReference>
<dbReference type="InterPro" id="IPR020845">
    <property type="entry name" value="AMP-binding_CS"/>
</dbReference>
<dbReference type="Gene3D" id="3.40.50.980">
    <property type="match status" value="2"/>
</dbReference>
<dbReference type="Gene3D" id="3.30.559.30">
    <property type="entry name" value="Nonribosomal peptide synthetase, condensation domain"/>
    <property type="match status" value="1"/>
</dbReference>
<dbReference type="SUPFAM" id="SSF52777">
    <property type="entry name" value="CoA-dependent acyltransferases"/>
    <property type="match status" value="2"/>
</dbReference>
<evidence type="ECO:0000313" key="7">
    <source>
        <dbReference type="Proteomes" id="UP000749646"/>
    </source>
</evidence>
<dbReference type="SUPFAM" id="SSF56801">
    <property type="entry name" value="Acetyl-CoA synthetase-like"/>
    <property type="match status" value="1"/>
</dbReference>
<dbReference type="GO" id="GO:0003824">
    <property type="term" value="F:catalytic activity"/>
    <property type="evidence" value="ECO:0007669"/>
    <property type="project" value="InterPro"/>
</dbReference>
<dbReference type="PANTHER" id="PTHR45527">
    <property type="entry name" value="NONRIBOSOMAL PEPTIDE SYNTHETASE"/>
    <property type="match status" value="1"/>
</dbReference>
<organism evidence="6 7">
    <name type="scientific">Modicella reniformis</name>
    <dbReference type="NCBI Taxonomy" id="1440133"/>
    <lineage>
        <taxon>Eukaryota</taxon>
        <taxon>Fungi</taxon>
        <taxon>Fungi incertae sedis</taxon>
        <taxon>Mucoromycota</taxon>
        <taxon>Mortierellomycotina</taxon>
        <taxon>Mortierellomycetes</taxon>
        <taxon>Mortierellales</taxon>
        <taxon>Mortierellaceae</taxon>
        <taxon>Modicella</taxon>
    </lineage>
</organism>
<dbReference type="OrthoDB" id="329835at2759"/>
<keyword evidence="1" id="KW-0596">Phosphopantetheine</keyword>
<proteinExistence type="inferred from homology"/>
<reference evidence="6" key="1">
    <citation type="journal article" date="2020" name="Fungal Divers.">
        <title>Resolving the Mortierellaceae phylogeny through synthesis of multi-gene phylogenetics and phylogenomics.</title>
        <authorList>
            <person name="Vandepol N."/>
            <person name="Liber J."/>
            <person name="Desiro A."/>
            <person name="Na H."/>
            <person name="Kennedy M."/>
            <person name="Barry K."/>
            <person name="Grigoriev I.V."/>
            <person name="Miller A.N."/>
            <person name="O'Donnell K."/>
            <person name="Stajich J.E."/>
            <person name="Bonito G."/>
        </authorList>
    </citation>
    <scope>NUCLEOTIDE SEQUENCE</scope>
    <source>
        <strain evidence="6">MES-2147</strain>
    </source>
</reference>
<protein>
    <recommendedName>
        <fullName evidence="8">Amino acid adenylation domain-containing protein</fullName>
    </recommendedName>
</protein>
<dbReference type="Pfam" id="PF00668">
    <property type="entry name" value="Condensation"/>
    <property type="match status" value="1"/>
</dbReference>
<dbReference type="GO" id="GO:0043041">
    <property type="term" value="P:amino acid activation for nonribosomal peptide biosynthetic process"/>
    <property type="evidence" value="ECO:0007669"/>
    <property type="project" value="TreeGrafter"/>
</dbReference>
<dbReference type="Gene3D" id="2.30.38.10">
    <property type="entry name" value="Luciferase, Domain 3"/>
    <property type="match status" value="1"/>
</dbReference>
<dbReference type="GO" id="GO:0044550">
    <property type="term" value="P:secondary metabolite biosynthetic process"/>
    <property type="evidence" value="ECO:0007669"/>
    <property type="project" value="TreeGrafter"/>
</dbReference>
<feature type="domain" description="AMP-dependent synthetase/ligase" evidence="4">
    <location>
        <begin position="324"/>
        <end position="677"/>
    </location>
</feature>
<dbReference type="Pfam" id="PF00501">
    <property type="entry name" value="AMP-binding"/>
    <property type="match status" value="1"/>
</dbReference>
<name>A0A9P6LZH4_9FUNG</name>
<evidence type="ECO:0000256" key="1">
    <source>
        <dbReference type="ARBA" id="ARBA00022450"/>
    </source>
</evidence>
<dbReference type="FunFam" id="3.40.50.980:FF:000001">
    <property type="entry name" value="Non-ribosomal peptide synthetase"/>
    <property type="match status" value="1"/>
</dbReference>
<sequence>MAILYRELNMLYRAYCCGESDPLPPLAIQYPDYAAWQKQWLSGDRLKTHSSYWRSTLADAPVLLNLPTDRPRPPQQSYAGDHLPIRLDPQLTQALKKLSQEYGMTLYMTILAAWGSVLSRLSGQDDIIIGSPTANRNHHQIESLIGLFVNTLALRIDLSGDPTVRQLLQRVRSSTLDAQAHQDFPFEQVVDIVQPARSLSHSPLFQVMFVWQNNESSEWNLPAIESIEVDPDYSISKFDLVLQLYESDNEVVGSLEYSTALFDRQTLERHIGYLSTMLQAMVVDQEQAISNVDLLAQAERDLLLRTWNETQQDYPTHLCIHHLFEQQVERTPQSTALVFMDQSLTYAELNAKANRLAHHLIKLGVQPDMRVAICVERSFAMIVGVLAILKAGGAYVPLDPNYPKERLAYILEDADPTFALVDTIGRVTLEEARLNHRKDLFSVNLIDPNGPLSALSTNPDVSSLAPHHLAYVVYTSGSTGRPKGVMIEHRGVVNYALSRIKDYGLDGFSRVLQFSSLNFDLSAIETFTALYSGASLHLLDNRTRLDRKELWDYMKRHLITQAVLPPAILQECKDCAPMSTRLTLVSCGEELPTSLLRELRLLVPKGTIINEYGPSETAIGDIAWRCPDQGFDGDMVPIGRPLNNKRIYILDKHGQPSPLGAVGELYIGGVGVARGYLNLPELTAEVFLQDSFSGDPDARMYKTGDLARYLPDGNIVFLGRNDHQVKIRGFRIELGEIEARLVDHTMVDKAAVVTMGEGSDKRLIAYVVAKPDD</sequence>
<comment type="similarity">
    <text evidence="3">Belongs to the NRP synthetase family.</text>
</comment>
<dbReference type="InterPro" id="IPR010071">
    <property type="entry name" value="AA_adenyl_dom"/>
</dbReference>
<dbReference type="EMBL" id="JAAAHW010006831">
    <property type="protein sequence ID" value="KAF9954392.1"/>
    <property type="molecule type" value="Genomic_DNA"/>
</dbReference>
<dbReference type="InterPro" id="IPR001242">
    <property type="entry name" value="Condensation_dom"/>
</dbReference>
<evidence type="ECO:0000259" key="4">
    <source>
        <dbReference type="Pfam" id="PF00501"/>
    </source>
</evidence>
<feature type="non-terminal residue" evidence="6">
    <location>
        <position position="773"/>
    </location>
</feature>
<keyword evidence="2" id="KW-0597">Phosphoprotein</keyword>
<dbReference type="InterPro" id="IPR023213">
    <property type="entry name" value="CAT-like_dom_sf"/>
</dbReference>
<evidence type="ECO:0000259" key="5">
    <source>
        <dbReference type="Pfam" id="PF00668"/>
    </source>
</evidence>
<keyword evidence="7" id="KW-1185">Reference proteome</keyword>
<gene>
    <name evidence="6" type="ORF">BGZ65_004045</name>
</gene>
<dbReference type="CDD" id="cd19531">
    <property type="entry name" value="LCL_NRPS-like"/>
    <property type="match status" value="1"/>
</dbReference>
<evidence type="ECO:0000256" key="3">
    <source>
        <dbReference type="ARBA" id="ARBA00029454"/>
    </source>
</evidence>
<dbReference type="Gene3D" id="3.30.300.30">
    <property type="match status" value="1"/>
</dbReference>
<dbReference type="CDD" id="cd05930">
    <property type="entry name" value="A_NRPS"/>
    <property type="match status" value="1"/>
</dbReference>
<dbReference type="FunFam" id="3.40.50.12780:FF:000012">
    <property type="entry name" value="Non-ribosomal peptide synthetase"/>
    <property type="match status" value="1"/>
</dbReference>
<feature type="domain" description="Condensation" evidence="5">
    <location>
        <begin position="1"/>
        <end position="304"/>
    </location>
</feature>
<dbReference type="InterPro" id="IPR045851">
    <property type="entry name" value="AMP-bd_C_sf"/>
</dbReference>
<dbReference type="Proteomes" id="UP000749646">
    <property type="component" value="Unassembled WGS sequence"/>
</dbReference>
<dbReference type="PANTHER" id="PTHR45527:SF1">
    <property type="entry name" value="FATTY ACID SYNTHASE"/>
    <property type="match status" value="1"/>
</dbReference>
<dbReference type="GO" id="GO:0031177">
    <property type="term" value="F:phosphopantetheine binding"/>
    <property type="evidence" value="ECO:0007669"/>
    <property type="project" value="TreeGrafter"/>
</dbReference>
<dbReference type="FunFam" id="2.30.38.10:FF:000001">
    <property type="entry name" value="Non-ribosomal peptide synthetase PvdI"/>
    <property type="match status" value="1"/>
</dbReference>
<accession>A0A9P6LZH4</accession>
<comment type="caution">
    <text evidence="6">The sequence shown here is derived from an EMBL/GenBank/DDBJ whole genome shotgun (WGS) entry which is preliminary data.</text>
</comment>